<dbReference type="AlphaFoldDB" id="A0A6C0BD21"/>
<protein>
    <submittedName>
        <fullName evidence="1">Uncharacterized protein</fullName>
    </submittedName>
</protein>
<accession>A0A6C0BD21</accession>
<organism evidence="1">
    <name type="scientific">viral metagenome</name>
    <dbReference type="NCBI Taxonomy" id="1070528"/>
    <lineage>
        <taxon>unclassified sequences</taxon>
        <taxon>metagenomes</taxon>
        <taxon>organismal metagenomes</taxon>
    </lineage>
</organism>
<evidence type="ECO:0000313" key="1">
    <source>
        <dbReference type="EMBL" id="QHS89950.1"/>
    </source>
</evidence>
<proteinExistence type="predicted"/>
<reference evidence="1" key="1">
    <citation type="journal article" date="2020" name="Nature">
        <title>Giant virus diversity and host interactions through global metagenomics.</title>
        <authorList>
            <person name="Schulz F."/>
            <person name="Roux S."/>
            <person name="Paez-Espino D."/>
            <person name="Jungbluth S."/>
            <person name="Walsh D.A."/>
            <person name="Denef V.J."/>
            <person name="McMahon K.D."/>
            <person name="Konstantinidis K.T."/>
            <person name="Eloe-Fadrosh E.A."/>
            <person name="Kyrpides N.C."/>
            <person name="Woyke T."/>
        </authorList>
    </citation>
    <scope>NUCLEOTIDE SEQUENCE</scope>
    <source>
        <strain evidence="1">GVMAG-M-3300010160-4</strain>
    </source>
</reference>
<name>A0A6C0BD21_9ZZZZ</name>
<dbReference type="EMBL" id="MN739121">
    <property type="protein sequence ID" value="QHS89950.1"/>
    <property type="molecule type" value="Genomic_DNA"/>
</dbReference>
<sequence>MSFLIQGGDKIFQSIQPVNVAIDRFHYIDAIFNLCLGGDSNINSPIIKVGFINSGLNVLDRMFVCEETQSMLIFVKNVTLKTKPSEFIRTAYIVVRSAVSYFHFSTGYIFSDLFDYCLIEREDALANLIFFYNNTAYDDILKISSIDPDYKIKTRVFLKYNNYEIGNNLFIYSYVFRSSIQYKIGYYLEERNWKYFHPMIAIARNFGELPNSMQFLQALLSNIRYTSNLISIQLNSIADNDDKKGRKKRYTGMSLLDKVNQSTTVQEKKISIGWFLAEIMYRFFYAD</sequence>